<evidence type="ECO:0000313" key="1">
    <source>
        <dbReference type="EMBL" id="TQV80369.1"/>
    </source>
</evidence>
<evidence type="ECO:0000313" key="2">
    <source>
        <dbReference type="Proteomes" id="UP000315252"/>
    </source>
</evidence>
<reference evidence="1 2" key="1">
    <citation type="submission" date="2019-06" db="EMBL/GenBank/DDBJ databases">
        <title>Whole genome sequence for Rhodospirillaceae sp. R148.</title>
        <authorList>
            <person name="Wang G."/>
        </authorList>
    </citation>
    <scope>NUCLEOTIDE SEQUENCE [LARGE SCALE GENOMIC DNA]</scope>
    <source>
        <strain evidence="1 2">R148</strain>
    </source>
</reference>
<organism evidence="1 2">
    <name type="scientific">Denitrobaculum tricleocarpae</name>
    <dbReference type="NCBI Taxonomy" id="2591009"/>
    <lineage>
        <taxon>Bacteria</taxon>
        <taxon>Pseudomonadati</taxon>
        <taxon>Pseudomonadota</taxon>
        <taxon>Alphaproteobacteria</taxon>
        <taxon>Rhodospirillales</taxon>
        <taxon>Rhodospirillaceae</taxon>
        <taxon>Denitrobaculum</taxon>
    </lineage>
</organism>
<dbReference type="InterPro" id="IPR052022">
    <property type="entry name" value="26kDa_periplasmic_antigen"/>
</dbReference>
<dbReference type="PANTHER" id="PTHR34387:SF2">
    <property type="entry name" value="SLR1258 PROTEIN"/>
    <property type="match status" value="1"/>
</dbReference>
<dbReference type="EMBL" id="VHSH01000003">
    <property type="protein sequence ID" value="TQV80369.1"/>
    <property type="molecule type" value="Genomic_DNA"/>
</dbReference>
<dbReference type="InterPro" id="IPR016907">
    <property type="entry name" value="UCP029033"/>
</dbReference>
<name>A0A545TT17_9PROT</name>
<proteinExistence type="predicted"/>
<dbReference type="Pfam" id="PF04402">
    <property type="entry name" value="SIMPL"/>
    <property type="match status" value="1"/>
</dbReference>
<sequence length="249" mass="27252">MSDIIKQSGFGLATAGLFVALGLGTSAALLGQSLIEMRRAERIVSVKGLSEREVEASIASWRLPFRGTASERQSAVAEAIKSRDTIIAFAEEGGLNRSELVVEPFTLRVERNFLTIDGEQREQLRYVASGAIRLRSENTAAIANLTANTPTLLDRGVLLGDTDYGETPRAEYIFTGINDIKPEMIAEATKSAREAAQRFAEDSGSSIGRIASANQGVVQFLARDGNYDERFERFKVIRVVSTVRYELVE</sequence>
<dbReference type="AlphaFoldDB" id="A0A545TT17"/>
<gene>
    <name evidence="1" type="ORF">FKG95_09260</name>
</gene>
<dbReference type="Gene3D" id="3.30.110.170">
    <property type="entry name" value="Protein of unknown function (DUF541), domain 1"/>
    <property type="match status" value="1"/>
</dbReference>
<dbReference type="PANTHER" id="PTHR34387">
    <property type="entry name" value="SLR1258 PROTEIN"/>
    <property type="match status" value="1"/>
</dbReference>
<protein>
    <submittedName>
        <fullName evidence="1">SIMPL domain-containing protein</fullName>
    </submittedName>
</protein>
<dbReference type="Gene3D" id="3.30.70.2970">
    <property type="entry name" value="Protein of unknown function (DUF541), domain 2"/>
    <property type="match status" value="1"/>
</dbReference>
<dbReference type="PIRSF" id="PIRSF029033">
    <property type="entry name" value="UCP029033"/>
    <property type="match status" value="1"/>
</dbReference>
<dbReference type="RefSeq" id="WP_142896082.1">
    <property type="nucleotide sequence ID" value="NZ_ML660054.1"/>
</dbReference>
<dbReference type="InterPro" id="IPR007497">
    <property type="entry name" value="SIMPL/DUF541"/>
</dbReference>
<dbReference type="OrthoDB" id="9806540at2"/>
<dbReference type="GO" id="GO:0006974">
    <property type="term" value="P:DNA damage response"/>
    <property type="evidence" value="ECO:0007669"/>
    <property type="project" value="TreeGrafter"/>
</dbReference>
<dbReference type="Proteomes" id="UP000315252">
    <property type="component" value="Unassembled WGS sequence"/>
</dbReference>
<keyword evidence="2" id="KW-1185">Reference proteome</keyword>
<comment type="caution">
    <text evidence="1">The sequence shown here is derived from an EMBL/GenBank/DDBJ whole genome shotgun (WGS) entry which is preliminary data.</text>
</comment>
<accession>A0A545TT17</accession>